<evidence type="ECO:0000256" key="1">
    <source>
        <dbReference type="SAM" id="MobiDB-lite"/>
    </source>
</evidence>
<feature type="compositionally biased region" description="Basic and acidic residues" evidence="1">
    <location>
        <begin position="70"/>
        <end position="80"/>
    </location>
</feature>
<protein>
    <submittedName>
        <fullName evidence="2">Uncharacterized protein</fullName>
    </submittedName>
</protein>
<evidence type="ECO:0000313" key="2">
    <source>
        <dbReference type="EMBL" id="KAL0267199.1"/>
    </source>
</evidence>
<organism evidence="2">
    <name type="scientific">Menopon gallinae</name>
    <name type="common">poultry shaft louse</name>
    <dbReference type="NCBI Taxonomy" id="328185"/>
    <lineage>
        <taxon>Eukaryota</taxon>
        <taxon>Metazoa</taxon>
        <taxon>Ecdysozoa</taxon>
        <taxon>Arthropoda</taxon>
        <taxon>Hexapoda</taxon>
        <taxon>Insecta</taxon>
        <taxon>Pterygota</taxon>
        <taxon>Neoptera</taxon>
        <taxon>Paraneoptera</taxon>
        <taxon>Psocodea</taxon>
        <taxon>Troctomorpha</taxon>
        <taxon>Phthiraptera</taxon>
        <taxon>Amblycera</taxon>
        <taxon>Menoponidae</taxon>
        <taxon>Menopon</taxon>
    </lineage>
</organism>
<dbReference type="EMBL" id="JARGDH010000005">
    <property type="protein sequence ID" value="KAL0267199.1"/>
    <property type="molecule type" value="Genomic_DNA"/>
</dbReference>
<dbReference type="AlphaFoldDB" id="A0AAW2HBM8"/>
<reference evidence="2" key="1">
    <citation type="journal article" date="2024" name="Gigascience">
        <title>Chromosome-level genome of the poultry shaft louse Menopon gallinae provides insight into the host-switching and adaptive evolution of parasitic lice.</title>
        <authorList>
            <person name="Xu Y."/>
            <person name="Ma L."/>
            <person name="Liu S."/>
            <person name="Liang Y."/>
            <person name="Liu Q."/>
            <person name="He Z."/>
            <person name="Tian L."/>
            <person name="Duan Y."/>
            <person name="Cai W."/>
            <person name="Li H."/>
            <person name="Song F."/>
        </authorList>
    </citation>
    <scope>NUCLEOTIDE SEQUENCE</scope>
    <source>
        <strain evidence="2">Cailab_2023a</strain>
    </source>
</reference>
<feature type="region of interest" description="Disordered" evidence="1">
    <location>
        <begin position="109"/>
        <end position="139"/>
    </location>
</feature>
<feature type="region of interest" description="Disordered" evidence="1">
    <location>
        <begin position="67"/>
        <end position="90"/>
    </location>
</feature>
<feature type="compositionally biased region" description="Basic and acidic residues" evidence="1">
    <location>
        <begin position="123"/>
        <end position="138"/>
    </location>
</feature>
<comment type="caution">
    <text evidence="2">The sequence shown here is derived from an EMBL/GenBank/DDBJ whole genome shotgun (WGS) entry which is preliminary data.</text>
</comment>
<name>A0AAW2HBM8_9NEOP</name>
<proteinExistence type="predicted"/>
<gene>
    <name evidence="2" type="ORF">PYX00_009544</name>
</gene>
<accession>A0AAW2HBM8</accession>
<sequence>MDSRAVDRRTVESRAMENRTKRCAFHILQINSNFVGNISPWKLCTKRSNYRVKPYFTPINRLFPVQSETISERTRTKSENSDTGNENVDVKDCETVISSVGLYKSKSLENINTSSPSSSSSTRDFKMELDELQKRTEESTDVELVSSKIKCLNVSNK</sequence>